<evidence type="ECO:0000256" key="3">
    <source>
        <dbReference type="ARBA" id="ARBA00022502"/>
    </source>
</evidence>
<evidence type="ECO:0000256" key="8">
    <source>
        <dbReference type="SAM" id="Phobius"/>
    </source>
</evidence>
<protein>
    <recommendedName>
        <fullName evidence="11">Glycosylphosphatidylinositol anchor biosynthesis protein 11</fullName>
    </recommendedName>
</protein>
<keyword evidence="3" id="KW-0337">GPI-anchor biosynthesis</keyword>
<dbReference type="eggNOG" id="KOG3144">
    <property type="taxonomic scope" value="Eukaryota"/>
</dbReference>
<keyword evidence="4 8" id="KW-0812">Transmembrane</keyword>
<reference evidence="9 10" key="2">
    <citation type="journal article" date="2012" name="PLoS Pathog.">
        <title>Diverse lifestyles and strategies of plant pathogenesis encoded in the genomes of eighteen Dothideomycetes fungi.</title>
        <authorList>
            <person name="Ohm R.A."/>
            <person name="Feau N."/>
            <person name="Henrissat B."/>
            <person name="Schoch C.L."/>
            <person name="Horwitz B.A."/>
            <person name="Barry K.W."/>
            <person name="Condon B.J."/>
            <person name="Copeland A.C."/>
            <person name="Dhillon B."/>
            <person name="Glaser F."/>
            <person name="Hesse C.N."/>
            <person name="Kosti I."/>
            <person name="LaButti K."/>
            <person name="Lindquist E.A."/>
            <person name="Lucas S."/>
            <person name="Salamov A.A."/>
            <person name="Bradshaw R.E."/>
            <person name="Ciuffetti L."/>
            <person name="Hamelin R.C."/>
            <person name="Kema G.H.J."/>
            <person name="Lawrence C."/>
            <person name="Scott J.A."/>
            <person name="Spatafora J.W."/>
            <person name="Turgeon B.G."/>
            <person name="de Wit P.J.G.M."/>
            <person name="Zhong S."/>
            <person name="Goodwin S.B."/>
            <person name="Grigoriev I.V."/>
        </authorList>
    </citation>
    <scope>NUCLEOTIDE SEQUENCE [LARGE SCALE GENOMIC DNA]</scope>
    <source>
        <strain evidence="10">NZE10 / CBS 128990</strain>
    </source>
</reference>
<reference evidence="10" key="1">
    <citation type="journal article" date="2012" name="PLoS Genet.">
        <title>The genomes of the fungal plant pathogens Cladosporium fulvum and Dothistroma septosporum reveal adaptation to different hosts and lifestyles but also signatures of common ancestry.</title>
        <authorList>
            <person name="de Wit P.J.G.M."/>
            <person name="van der Burgt A."/>
            <person name="Oekmen B."/>
            <person name="Stergiopoulos I."/>
            <person name="Abd-Elsalam K.A."/>
            <person name="Aerts A.L."/>
            <person name="Bahkali A.H."/>
            <person name="Beenen H.G."/>
            <person name="Chettri P."/>
            <person name="Cox M.P."/>
            <person name="Datema E."/>
            <person name="de Vries R.P."/>
            <person name="Dhillon B."/>
            <person name="Ganley A.R."/>
            <person name="Griffiths S.A."/>
            <person name="Guo Y."/>
            <person name="Hamelin R.C."/>
            <person name="Henrissat B."/>
            <person name="Kabir M.S."/>
            <person name="Jashni M.K."/>
            <person name="Kema G."/>
            <person name="Klaubauf S."/>
            <person name="Lapidus A."/>
            <person name="Levasseur A."/>
            <person name="Lindquist E."/>
            <person name="Mehrabi R."/>
            <person name="Ohm R.A."/>
            <person name="Owen T.J."/>
            <person name="Salamov A."/>
            <person name="Schwelm A."/>
            <person name="Schijlen E."/>
            <person name="Sun H."/>
            <person name="van den Burg H.A."/>
            <person name="van Ham R.C.H.J."/>
            <person name="Zhang S."/>
            <person name="Goodwin S.B."/>
            <person name="Grigoriev I.V."/>
            <person name="Collemare J."/>
            <person name="Bradshaw R.E."/>
        </authorList>
    </citation>
    <scope>NUCLEOTIDE SEQUENCE [LARGE SCALE GENOMIC DNA]</scope>
    <source>
        <strain evidence="10">NZE10 / CBS 128990</strain>
    </source>
</reference>
<dbReference type="HOGENOM" id="CLU_069429_1_0_1"/>
<keyword evidence="10" id="KW-1185">Reference proteome</keyword>
<evidence type="ECO:0000256" key="7">
    <source>
        <dbReference type="ARBA" id="ARBA00023136"/>
    </source>
</evidence>
<dbReference type="EMBL" id="KB446535">
    <property type="protein sequence ID" value="EME49762.1"/>
    <property type="molecule type" value="Genomic_DNA"/>
</dbReference>
<proteinExistence type="predicted"/>
<dbReference type="Proteomes" id="UP000016933">
    <property type="component" value="Unassembled WGS sequence"/>
</dbReference>
<evidence type="ECO:0000313" key="10">
    <source>
        <dbReference type="Proteomes" id="UP000016933"/>
    </source>
</evidence>
<feature type="transmembrane region" description="Helical" evidence="8">
    <location>
        <begin position="140"/>
        <end position="161"/>
    </location>
</feature>
<keyword evidence="7 8" id="KW-0472">Membrane</keyword>
<name>N1Q248_DOTSN</name>
<feature type="transmembrane region" description="Helical" evidence="8">
    <location>
        <begin position="182"/>
        <end position="201"/>
    </location>
</feature>
<dbReference type="STRING" id="675120.N1Q248"/>
<dbReference type="AlphaFoldDB" id="N1Q248"/>
<evidence type="ECO:0000256" key="4">
    <source>
        <dbReference type="ARBA" id="ARBA00022692"/>
    </source>
</evidence>
<keyword evidence="6 8" id="KW-1133">Transmembrane helix</keyword>
<comment type="subcellular location">
    <subcellularLocation>
        <location evidence="1">Endoplasmic reticulum membrane</location>
        <topology evidence="1">Multi-pass membrane protein</topology>
    </subcellularLocation>
</comment>
<accession>N1Q248</accession>
<evidence type="ECO:0000256" key="2">
    <source>
        <dbReference type="ARBA" id="ARBA00004687"/>
    </source>
</evidence>
<dbReference type="UniPathway" id="UPA00196"/>
<evidence type="ECO:0000313" key="9">
    <source>
        <dbReference type="EMBL" id="EME49762.1"/>
    </source>
</evidence>
<feature type="transmembrane region" description="Helical" evidence="8">
    <location>
        <begin position="213"/>
        <end position="233"/>
    </location>
</feature>
<dbReference type="InterPro" id="IPR009580">
    <property type="entry name" value="GPI_biosynthesis_protein_Pig-F"/>
</dbReference>
<dbReference type="OMA" id="WQRWPVT"/>
<dbReference type="Pfam" id="PF06699">
    <property type="entry name" value="PIG-F"/>
    <property type="match status" value="1"/>
</dbReference>
<evidence type="ECO:0000256" key="1">
    <source>
        <dbReference type="ARBA" id="ARBA00004477"/>
    </source>
</evidence>
<sequence length="241" mass="25857">MSSSVVDTKPIEAAKSGKPVDLLQSQLSLLYANLHTILLLSLIPLGFKSLVEDPVNTLLGLAPTVAIVQALYCVLCLSSSGQAPAPKSKFGQKTKTGKPIQDTWAKVVPACLSFVLTFILSAPLLYIIVILFGAPLVSHHLHTLLLAVHLALLTTPPLFYVHGLQGSIWTRLVSLQQPLDEVYGMALGACVGAWIGAIPIPLDWDREWQRWPVTIICGLYAGAVIGKVMGGLLKGSKMKMS</sequence>
<feature type="transmembrane region" description="Helical" evidence="8">
    <location>
        <begin position="59"/>
        <end position="83"/>
    </location>
</feature>
<comment type="pathway">
    <text evidence="2">Glycolipid biosynthesis; glycosylphosphatidylinositol-anchor biosynthesis.</text>
</comment>
<feature type="transmembrane region" description="Helical" evidence="8">
    <location>
        <begin position="28"/>
        <end position="47"/>
    </location>
</feature>
<keyword evidence="5" id="KW-0256">Endoplasmic reticulum</keyword>
<feature type="transmembrane region" description="Helical" evidence="8">
    <location>
        <begin position="104"/>
        <end position="134"/>
    </location>
</feature>
<dbReference type="GO" id="GO:0006506">
    <property type="term" value="P:GPI anchor biosynthetic process"/>
    <property type="evidence" value="ECO:0007669"/>
    <property type="project" value="UniProtKB-UniPathway"/>
</dbReference>
<dbReference type="OrthoDB" id="17366at2759"/>
<dbReference type="GO" id="GO:0005789">
    <property type="term" value="C:endoplasmic reticulum membrane"/>
    <property type="evidence" value="ECO:0007669"/>
    <property type="project" value="UniProtKB-SubCell"/>
</dbReference>
<evidence type="ECO:0000256" key="5">
    <source>
        <dbReference type="ARBA" id="ARBA00022824"/>
    </source>
</evidence>
<gene>
    <name evidence="9" type="ORF">DOTSEDRAFT_68518</name>
</gene>
<evidence type="ECO:0000256" key="6">
    <source>
        <dbReference type="ARBA" id="ARBA00022989"/>
    </source>
</evidence>
<evidence type="ECO:0008006" key="11">
    <source>
        <dbReference type="Google" id="ProtNLM"/>
    </source>
</evidence>
<organism evidence="9 10">
    <name type="scientific">Dothistroma septosporum (strain NZE10 / CBS 128990)</name>
    <name type="common">Red band needle blight fungus</name>
    <name type="synonym">Mycosphaerella pini</name>
    <dbReference type="NCBI Taxonomy" id="675120"/>
    <lineage>
        <taxon>Eukaryota</taxon>
        <taxon>Fungi</taxon>
        <taxon>Dikarya</taxon>
        <taxon>Ascomycota</taxon>
        <taxon>Pezizomycotina</taxon>
        <taxon>Dothideomycetes</taxon>
        <taxon>Dothideomycetidae</taxon>
        <taxon>Mycosphaerellales</taxon>
        <taxon>Mycosphaerellaceae</taxon>
        <taxon>Dothistroma</taxon>
    </lineage>
</organism>